<keyword evidence="2" id="KW-1185">Reference proteome</keyword>
<gene>
    <name evidence="1" type="ORF">HG263_06355</name>
</gene>
<name>A0A849V9W9_9GAMM</name>
<comment type="caution">
    <text evidence="1">The sequence shown here is derived from an EMBL/GenBank/DDBJ whole genome shotgun (WGS) entry which is preliminary data.</text>
</comment>
<protein>
    <submittedName>
        <fullName evidence="1">Uncharacterized protein</fullName>
    </submittedName>
</protein>
<evidence type="ECO:0000313" key="1">
    <source>
        <dbReference type="EMBL" id="NOU50162.1"/>
    </source>
</evidence>
<dbReference type="AlphaFoldDB" id="A0A849V9W9"/>
<organism evidence="1 2">
    <name type="scientific">Pseudoalteromonas caenipelagi</name>
    <dbReference type="NCBI Taxonomy" id="2726988"/>
    <lineage>
        <taxon>Bacteria</taxon>
        <taxon>Pseudomonadati</taxon>
        <taxon>Pseudomonadota</taxon>
        <taxon>Gammaproteobacteria</taxon>
        <taxon>Alteromonadales</taxon>
        <taxon>Pseudoalteromonadaceae</taxon>
        <taxon>Pseudoalteromonas</taxon>
    </lineage>
</organism>
<sequence>MTEQNQHLDNSVIATLKNKDHSSLSEKLDGLACTHSDIIELLAQYQALSEQDDDDKFDNWYDGLCQSQLDVLKAFEVIRAHFEQEYQ</sequence>
<dbReference type="RefSeq" id="WP_171625235.1">
    <property type="nucleotide sequence ID" value="NZ_JABBPG010000002.1"/>
</dbReference>
<evidence type="ECO:0000313" key="2">
    <source>
        <dbReference type="Proteomes" id="UP000586305"/>
    </source>
</evidence>
<accession>A0A849V9W9</accession>
<reference evidence="1 2" key="1">
    <citation type="submission" date="2020-04" db="EMBL/GenBank/DDBJ databases">
        <title>Pseudoalteromonas caenipelagi sp. nov., isolated from a tidal flat.</title>
        <authorList>
            <person name="Park S."/>
            <person name="Yoon J.-H."/>
        </authorList>
    </citation>
    <scope>NUCLEOTIDE SEQUENCE [LARGE SCALE GENOMIC DNA]</scope>
    <source>
        <strain evidence="1 2">JBTF-M23</strain>
    </source>
</reference>
<dbReference type="Proteomes" id="UP000586305">
    <property type="component" value="Unassembled WGS sequence"/>
</dbReference>
<proteinExistence type="predicted"/>
<dbReference type="EMBL" id="JABBPG010000002">
    <property type="protein sequence ID" value="NOU50162.1"/>
    <property type="molecule type" value="Genomic_DNA"/>
</dbReference>